<dbReference type="InterPro" id="IPR019302">
    <property type="entry name" value="CAP12/PCTIR_TIR_dom"/>
</dbReference>
<evidence type="ECO:0000259" key="2">
    <source>
        <dbReference type="Pfam" id="PF10137"/>
    </source>
</evidence>
<dbReference type="GO" id="GO:0050135">
    <property type="term" value="F:NADP+ nucleosidase activity"/>
    <property type="evidence" value="ECO:0007669"/>
    <property type="project" value="InterPro"/>
</dbReference>
<dbReference type="EMBL" id="CP035503">
    <property type="protein sequence ID" value="QDL37542.1"/>
    <property type="molecule type" value="Genomic_DNA"/>
</dbReference>
<evidence type="ECO:0000313" key="3">
    <source>
        <dbReference type="EMBL" id="QDL37542.1"/>
    </source>
</evidence>
<organism evidence="3 4">
    <name type="scientific">Rhodoferax sediminis</name>
    <dbReference type="NCBI Taxonomy" id="2509614"/>
    <lineage>
        <taxon>Bacteria</taxon>
        <taxon>Pseudomonadati</taxon>
        <taxon>Pseudomonadota</taxon>
        <taxon>Betaproteobacteria</taxon>
        <taxon>Burkholderiales</taxon>
        <taxon>Comamonadaceae</taxon>
        <taxon>Rhodoferax</taxon>
    </lineage>
</organism>
<evidence type="ECO:0000313" key="4">
    <source>
        <dbReference type="Proteomes" id="UP000316798"/>
    </source>
</evidence>
<name>A0A515DAT6_9BURK</name>
<dbReference type="Proteomes" id="UP000316798">
    <property type="component" value="Chromosome"/>
</dbReference>
<accession>A0A515DAT6</accession>
<proteinExistence type="predicted"/>
<dbReference type="OrthoDB" id="5497289at2"/>
<keyword evidence="4" id="KW-1185">Reference proteome</keyword>
<feature type="domain" description="CD-NTase-associated protein 12/Pycsar effector protein TIR" evidence="2">
    <location>
        <begin position="267"/>
        <end position="383"/>
    </location>
</feature>
<feature type="region of interest" description="Disordered" evidence="1">
    <location>
        <begin position="1"/>
        <end position="37"/>
    </location>
</feature>
<reference evidence="3 4" key="1">
    <citation type="submission" date="2019-01" db="EMBL/GenBank/DDBJ databases">
        <title>Genomic insights into a novel species Rhodoferax sp.</title>
        <authorList>
            <person name="Jin L."/>
        </authorList>
    </citation>
    <scope>NUCLEOTIDE SEQUENCE [LARGE SCALE GENOMIC DNA]</scope>
    <source>
        <strain evidence="3 4">CHu59-6-5</strain>
    </source>
</reference>
<gene>
    <name evidence="3" type="ORF">EUB48_09880</name>
</gene>
<feature type="compositionally biased region" description="Polar residues" evidence="1">
    <location>
        <begin position="1"/>
        <end position="11"/>
    </location>
</feature>
<protein>
    <recommendedName>
        <fullName evidence="2">CD-NTase-associated protein 12/Pycsar effector protein TIR domain-containing protein</fullName>
    </recommendedName>
</protein>
<feature type="region of interest" description="Disordered" evidence="1">
    <location>
        <begin position="216"/>
        <end position="259"/>
    </location>
</feature>
<feature type="compositionally biased region" description="Basic and acidic residues" evidence="1">
    <location>
        <begin position="12"/>
        <end position="24"/>
    </location>
</feature>
<dbReference type="KEGG" id="rhf:EUB48_09880"/>
<dbReference type="Pfam" id="PF10137">
    <property type="entry name" value="CAP12-PCTIR_TIR"/>
    <property type="match status" value="1"/>
</dbReference>
<sequence>MGHSHPSSRSVTRGDKMGQKKDMPTKTLKKSTTKVAPAKVEEKRVYFRQADFPQATLQQAQRIASALVDDFAGDSGSPPDVALSLGISPTSSSWQTLSGASIAYGLTDGGINASVMKLTPLGKKLVAPEAEGEDIVARREAILKPRLLREFFEKYRRAKLPSDVIAVNVLKSLGLPSDRTNLAIEIIKANGTYAGIIRDTPTGPFVNLDSPGVPRPAATLDLSDRSAGADSSNTLPTEEESALSSSAGSPPPTGLPAQQTFDAKGNRVFITHGKQRAIVAQIKELLTFGSFEPVVSVEREATAIPVPEKVFEDMRSCAAGVLHVGAEGKYTDKDGLEHVKLNDNVLIEIGAAMALYGKRMILLVEKGVSLPSNLQGLYRCEFEGDKLDYESTMKLLKTFSQFR</sequence>
<evidence type="ECO:0000256" key="1">
    <source>
        <dbReference type="SAM" id="MobiDB-lite"/>
    </source>
</evidence>
<dbReference type="AlphaFoldDB" id="A0A515DAT6"/>